<dbReference type="InterPro" id="IPR052703">
    <property type="entry name" value="Aromatic_CoA_ox/epox"/>
</dbReference>
<dbReference type="PANTHER" id="PTHR30458:SF0">
    <property type="entry name" value="1,2-PHENYLACETYL-COA EPOXIDASE, SUBUNIT C"/>
    <property type="match status" value="1"/>
</dbReference>
<organism evidence="1 2">
    <name type="scientific">Nitratireductor mangrovi</name>
    <dbReference type="NCBI Taxonomy" id="2599600"/>
    <lineage>
        <taxon>Bacteria</taxon>
        <taxon>Pseudomonadati</taxon>
        <taxon>Pseudomonadota</taxon>
        <taxon>Alphaproteobacteria</taxon>
        <taxon>Hyphomicrobiales</taxon>
        <taxon>Phyllobacteriaceae</taxon>
        <taxon>Nitratireductor</taxon>
    </lineage>
</organism>
<dbReference type="SUPFAM" id="SSF47240">
    <property type="entry name" value="Ferritin-like"/>
    <property type="match status" value="1"/>
</dbReference>
<evidence type="ECO:0000313" key="2">
    <source>
        <dbReference type="Proteomes" id="UP000321389"/>
    </source>
</evidence>
<dbReference type="RefSeq" id="WP_146298007.1">
    <property type="nucleotide sequence ID" value="NZ_CP042301.2"/>
</dbReference>
<proteinExistence type="predicted"/>
<dbReference type="GO" id="GO:0010124">
    <property type="term" value="P:phenylacetate catabolic process"/>
    <property type="evidence" value="ECO:0007669"/>
    <property type="project" value="InterPro"/>
</dbReference>
<keyword evidence="2" id="KW-1185">Reference proteome</keyword>
<dbReference type="OrthoDB" id="9789947at2"/>
<dbReference type="PIRSF" id="PIRSF037834">
    <property type="entry name" value="PA_CoA_Oase3"/>
    <property type="match status" value="1"/>
</dbReference>
<accession>A0A5B8KUW4</accession>
<dbReference type="InterPro" id="IPR012347">
    <property type="entry name" value="Ferritin-like"/>
</dbReference>
<dbReference type="NCBIfam" id="TIGR02158">
    <property type="entry name" value="PA_CoA_Oxy3"/>
    <property type="match status" value="1"/>
</dbReference>
<dbReference type="AlphaFoldDB" id="A0A5B8KUW4"/>
<gene>
    <name evidence="1" type="primary">paaC</name>
    <name evidence="1" type="ORF">FQ775_02645</name>
</gene>
<dbReference type="Proteomes" id="UP000321389">
    <property type="component" value="Chromosome"/>
</dbReference>
<dbReference type="InterPro" id="IPR007814">
    <property type="entry name" value="PaaA_PaaC"/>
</dbReference>
<dbReference type="EMBL" id="CP042301">
    <property type="protein sequence ID" value="QDY99357.1"/>
    <property type="molecule type" value="Genomic_DNA"/>
</dbReference>
<evidence type="ECO:0000313" key="1">
    <source>
        <dbReference type="EMBL" id="QDY99357.1"/>
    </source>
</evidence>
<dbReference type="InterPro" id="IPR009078">
    <property type="entry name" value="Ferritin-like_SF"/>
</dbReference>
<dbReference type="KEGG" id="niy:FQ775_02645"/>
<sequence>MAIENAVDRDTLATFLLRLADDHLVLGHRLSEWCGHAPMLEEDLAMPNMALDLIGQARSLYQYAAEVEDKGRTEDDFAYLRREREYLNCLMVERPNGDFAHTMLRQLYFAAFMEPFWQQAAGSSDETLAGVAAKAVKEVAYHIRHAGEWVVRLGDGTEESRRRMEEAVDALAPYVEELFDGDAVTEAVAAAGIAPDPSTLRDPFDRTVGAIFAEAGLDFVQAPFAQRGGREGRHGEAMGFLLADLQHMQRTYPGAVW</sequence>
<dbReference type="Pfam" id="PF05138">
    <property type="entry name" value="PaaA_PaaC"/>
    <property type="match status" value="1"/>
</dbReference>
<protein>
    <submittedName>
        <fullName evidence="1">Phenylacetate-CoA oxygenase subunit PaaC</fullName>
    </submittedName>
</protein>
<reference evidence="1" key="1">
    <citation type="submission" date="2020-04" db="EMBL/GenBank/DDBJ databases">
        <title>Nitratireductor sp. nov. isolated from mangrove soil.</title>
        <authorList>
            <person name="Ye Y."/>
        </authorList>
    </citation>
    <scope>NUCLEOTIDE SEQUENCE</scope>
    <source>
        <strain evidence="1">SY7</strain>
    </source>
</reference>
<name>A0A5B8KUW4_9HYPH</name>
<dbReference type="GO" id="GO:0005829">
    <property type="term" value="C:cytosol"/>
    <property type="evidence" value="ECO:0007669"/>
    <property type="project" value="TreeGrafter"/>
</dbReference>
<dbReference type="PANTHER" id="PTHR30458">
    <property type="entry name" value="PHENYLACETIC ACID DEGRADATION PROTEIN PAA"/>
    <property type="match status" value="1"/>
</dbReference>
<dbReference type="InterPro" id="IPR011882">
    <property type="entry name" value="PaaC"/>
</dbReference>
<dbReference type="Gene3D" id="1.20.1260.10">
    <property type="match status" value="1"/>
</dbReference>